<feature type="compositionally biased region" description="Low complexity" evidence="1">
    <location>
        <begin position="21"/>
        <end position="33"/>
    </location>
</feature>
<dbReference type="Proteomes" id="UP001168821">
    <property type="component" value="Unassembled WGS sequence"/>
</dbReference>
<dbReference type="EMBL" id="JALNTZ010000005">
    <property type="protein sequence ID" value="KAJ3651571.1"/>
    <property type="molecule type" value="Genomic_DNA"/>
</dbReference>
<organism evidence="3 4">
    <name type="scientific">Zophobas morio</name>
    <dbReference type="NCBI Taxonomy" id="2755281"/>
    <lineage>
        <taxon>Eukaryota</taxon>
        <taxon>Metazoa</taxon>
        <taxon>Ecdysozoa</taxon>
        <taxon>Arthropoda</taxon>
        <taxon>Hexapoda</taxon>
        <taxon>Insecta</taxon>
        <taxon>Pterygota</taxon>
        <taxon>Neoptera</taxon>
        <taxon>Endopterygota</taxon>
        <taxon>Coleoptera</taxon>
        <taxon>Polyphaga</taxon>
        <taxon>Cucujiformia</taxon>
        <taxon>Tenebrionidae</taxon>
        <taxon>Zophobas</taxon>
    </lineage>
</organism>
<evidence type="ECO:0000256" key="2">
    <source>
        <dbReference type="SAM" id="SignalP"/>
    </source>
</evidence>
<keyword evidence="4" id="KW-1185">Reference proteome</keyword>
<comment type="caution">
    <text evidence="3">The sequence shown here is derived from an EMBL/GenBank/DDBJ whole genome shotgun (WGS) entry which is preliminary data.</text>
</comment>
<reference evidence="3" key="1">
    <citation type="journal article" date="2023" name="G3 (Bethesda)">
        <title>Whole genome assemblies of Zophobas morio and Tenebrio molitor.</title>
        <authorList>
            <person name="Kaur S."/>
            <person name="Stinson S.A."/>
            <person name="diCenzo G.C."/>
        </authorList>
    </citation>
    <scope>NUCLEOTIDE SEQUENCE</scope>
    <source>
        <strain evidence="3">QUZm001</strain>
    </source>
</reference>
<protein>
    <submittedName>
        <fullName evidence="3">Uncharacterized protein</fullName>
    </submittedName>
</protein>
<evidence type="ECO:0000256" key="1">
    <source>
        <dbReference type="SAM" id="MobiDB-lite"/>
    </source>
</evidence>
<evidence type="ECO:0000313" key="4">
    <source>
        <dbReference type="Proteomes" id="UP001168821"/>
    </source>
</evidence>
<gene>
    <name evidence="3" type="ORF">Zmor_017602</name>
</gene>
<proteinExistence type="predicted"/>
<name>A0AA38I9U5_9CUCU</name>
<feature type="chain" id="PRO_5041281309" evidence="2">
    <location>
        <begin position="17"/>
        <end position="66"/>
    </location>
</feature>
<feature type="compositionally biased region" description="Gly residues" evidence="1">
    <location>
        <begin position="34"/>
        <end position="66"/>
    </location>
</feature>
<feature type="signal peptide" evidence="2">
    <location>
        <begin position="1"/>
        <end position="16"/>
    </location>
</feature>
<dbReference type="AlphaFoldDB" id="A0AA38I9U5"/>
<keyword evidence="2" id="KW-0732">Signal</keyword>
<evidence type="ECO:0000313" key="3">
    <source>
        <dbReference type="EMBL" id="KAJ3651571.1"/>
    </source>
</evidence>
<feature type="region of interest" description="Disordered" evidence="1">
    <location>
        <begin position="18"/>
        <end position="66"/>
    </location>
</feature>
<sequence length="66" mass="5997">MKPFVLLTTLVALASARPEAGYSYSPPSSSYGAPSGGGGGFGGGSGIGGGFGGGGHGGSGGTSPHP</sequence>
<accession>A0AA38I9U5</accession>